<dbReference type="EMBL" id="JAZGQO010000004">
    <property type="protein sequence ID" value="KAK6187953.1"/>
    <property type="molecule type" value="Genomic_DNA"/>
</dbReference>
<gene>
    <name evidence="2" type="ORF">SNE40_005869</name>
</gene>
<name>A0AAN8K8W9_PATCE</name>
<dbReference type="Pfam" id="PF03645">
    <property type="entry name" value="Tctex-1"/>
    <property type="match status" value="1"/>
</dbReference>
<dbReference type="PANTHER" id="PTHR21255:SF7">
    <property type="entry name" value="DYNEIN LIGHT CHAIN TCTEX-TYPE PROTEIN 2B"/>
    <property type="match status" value="1"/>
</dbReference>
<comment type="caution">
    <text evidence="2">The sequence shown here is derived from an EMBL/GenBank/DDBJ whole genome shotgun (WGS) entry which is preliminary data.</text>
</comment>
<sequence length="158" mass="18142">MSDKNRRRIKHGKLIKQNVSLPVEITSNPDSNQIINSIIEYENTYQLTPPDTKRFNPSIIQKIMDDLLTENLVDQTYNSMECGAKAIELAGLIKSRVRHMDWNRYRIVVQVTIGQHSDQGMAVASRCVWDENLDNYACVNYQNKSIFAIAVCFGLYLD</sequence>
<keyword evidence="3" id="KW-1185">Reference proteome</keyword>
<accession>A0AAN8K8W9</accession>
<comment type="similarity">
    <text evidence="1">Belongs to the dynein light chain Tctex-type family.</text>
</comment>
<organism evidence="2 3">
    <name type="scientific">Patella caerulea</name>
    <name type="common">Rayed Mediterranean limpet</name>
    <dbReference type="NCBI Taxonomy" id="87958"/>
    <lineage>
        <taxon>Eukaryota</taxon>
        <taxon>Metazoa</taxon>
        <taxon>Spiralia</taxon>
        <taxon>Lophotrochozoa</taxon>
        <taxon>Mollusca</taxon>
        <taxon>Gastropoda</taxon>
        <taxon>Patellogastropoda</taxon>
        <taxon>Patelloidea</taxon>
        <taxon>Patellidae</taxon>
        <taxon>Patella</taxon>
    </lineage>
</organism>
<dbReference type="InterPro" id="IPR038586">
    <property type="entry name" value="Tctex-1-like_sf"/>
</dbReference>
<dbReference type="GO" id="GO:0005868">
    <property type="term" value="C:cytoplasmic dynein complex"/>
    <property type="evidence" value="ECO:0007669"/>
    <property type="project" value="TreeGrafter"/>
</dbReference>
<proteinExistence type="inferred from homology"/>
<protein>
    <submittedName>
        <fullName evidence="2">Uncharacterized protein</fullName>
    </submittedName>
</protein>
<dbReference type="GO" id="GO:0045505">
    <property type="term" value="F:dynein intermediate chain binding"/>
    <property type="evidence" value="ECO:0007669"/>
    <property type="project" value="TreeGrafter"/>
</dbReference>
<evidence type="ECO:0000313" key="2">
    <source>
        <dbReference type="EMBL" id="KAK6187953.1"/>
    </source>
</evidence>
<dbReference type="Proteomes" id="UP001347796">
    <property type="component" value="Unassembled WGS sequence"/>
</dbReference>
<reference evidence="2 3" key="1">
    <citation type="submission" date="2024-01" db="EMBL/GenBank/DDBJ databases">
        <title>The genome of the rayed Mediterranean limpet Patella caerulea (Linnaeus, 1758).</title>
        <authorList>
            <person name="Anh-Thu Weber A."/>
            <person name="Halstead-Nussloch G."/>
        </authorList>
    </citation>
    <scope>NUCLEOTIDE SEQUENCE [LARGE SCALE GENOMIC DNA]</scope>
    <source>
        <strain evidence="2">AATW-2023a</strain>
        <tissue evidence="2">Whole specimen</tissue>
    </source>
</reference>
<dbReference type="PANTHER" id="PTHR21255">
    <property type="entry name" value="T-COMPLEX-ASSOCIATED-TESTIS-EXPRESSED 1/ DYNEIN LIGHT CHAIN"/>
    <property type="match status" value="1"/>
</dbReference>
<evidence type="ECO:0000313" key="3">
    <source>
        <dbReference type="Proteomes" id="UP001347796"/>
    </source>
</evidence>
<dbReference type="Gene3D" id="3.30.1140.40">
    <property type="entry name" value="Tctex-1"/>
    <property type="match status" value="1"/>
</dbReference>
<evidence type="ECO:0000256" key="1">
    <source>
        <dbReference type="ARBA" id="ARBA00005361"/>
    </source>
</evidence>
<dbReference type="CDD" id="cd21451">
    <property type="entry name" value="DLC-like_TCTEX1D"/>
    <property type="match status" value="1"/>
</dbReference>
<dbReference type="InterPro" id="IPR005334">
    <property type="entry name" value="Tctex-1-like"/>
</dbReference>
<dbReference type="GO" id="GO:0005737">
    <property type="term" value="C:cytoplasm"/>
    <property type="evidence" value="ECO:0007669"/>
    <property type="project" value="TreeGrafter"/>
</dbReference>
<dbReference type="AlphaFoldDB" id="A0AAN8K8W9"/>
<dbReference type="GO" id="GO:0007018">
    <property type="term" value="P:microtubule-based movement"/>
    <property type="evidence" value="ECO:0007669"/>
    <property type="project" value="TreeGrafter"/>
</dbReference>